<feature type="compositionally biased region" description="Basic and acidic residues" evidence="1">
    <location>
        <begin position="1"/>
        <end position="13"/>
    </location>
</feature>
<dbReference type="Proteomes" id="UP000239874">
    <property type="component" value="Unassembled WGS sequence"/>
</dbReference>
<reference evidence="2 3" key="1">
    <citation type="submission" date="2018-02" db="EMBL/GenBank/DDBJ databases">
        <title>8 Nocardia nova and 1 Nocardia cyriacigeorgica strain used for evolution to TMP-SMX.</title>
        <authorList>
            <person name="Mehta H."/>
            <person name="Weng J."/>
            <person name="Shamoo Y."/>
        </authorList>
    </citation>
    <scope>NUCLEOTIDE SEQUENCE [LARGE SCALE GENOMIC DNA]</scope>
    <source>
        <strain evidence="2 3">MDA3139</strain>
    </source>
</reference>
<evidence type="ECO:0000256" key="1">
    <source>
        <dbReference type="SAM" id="MobiDB-lite"/>
    </source>
</evidence>
<protein>
    <submittedName>
        <fullName evidence="2">Uncharacterized protein</fullName>
    </submittedName>
</protein>
<dbReference type="EMBL" id="PSZC01000004">
    <property type="protein sequence ID" value="PPJ38745.1"/>
    <property type="molecule type" value="Genomic_DNA"/>
</dbReference>
<dbReference type="RefSeq" id="WP_104375309.1">
    <property type="nucleotide sequence ID" value="NZ_PSZC01000004.1"/>
</dbReference>
<name>A0A2S6AU19_9NOCA</name>
<comment type="caution">
    <text evidence="2">The sequence shown here is derived from an EMBL/GenBank/DDBJ whole genome shotgun (WGS) entry which is preliminary data.</text>
</comment>
<evidence type="ECO:0000313" key="3">
    <source>
        <dbReference type="Proteomes" id="UP000239874"/>
    </source>
</evidence>
<proteinExistence type="predicted"/>
<sequence>MNDARRQVPERTRPRPHPRHPALPLSGRLVAESRDTISVRVAEGIWTLDRDDVLQLRDGSPEAATGAAERPVLVWIRPGATADFTQRRRIQLTERPLTLPPRPSPAVGDDLLARLTDQWARRLDVAPAPGAAGATVSYSQTRSGAGSDDGTACDSLD</sequence>
<accession>A0A2S6AU19</accession>
<dbReference type="AlphaFoldDB" id="A0A2S6AU19"/>
<dbReference type="OrthoDB" id="4547145at2"/>
<gene>
    <name evidence="2" type="ORF">C5E45_07595</name>
</gene>
<organism evidence="2 3">
    <name type="scientific">Nocardia nova</name>
    <dbReference type="NCBI Taxonomy" id="37330"/>
    <lineage>
        <taxon>Bacteria</taxon>
        <taxon>Bacillati</taxon>
        <taxon>Actinomycetota</taxon>
        <taxon>Actinomycetes</taxon>
        <taxon>Mycobacteriales</taxon>
        <taxon>Nocardiaceae</taxon>
        <taxon>Nocardia</taxon>
    </lineage>
</organism>
<feature type="region of interest" description="Disordered" evidence="1">
    <location>
        <begin position="1"/>
        <end position="28"/>
    </location>
</feature>
<evidence type="ECO:0000313" key="2">
    <source>
        <dbReference type="EMBL" id="PPJ38745.1"/>
    </source>
</evidence>
<feature type="region of interest" description="Disordered" evidence="1">
    <location>
        <begin position="129"/>
        <end position="157"/>
    </location>
</feature>